<dbReference type="InterPro" id="IPR006588">
    <property type="entry name" value="Peptide_N_glycanase_PAW_dom"/>
</dbReference>
<dbReference type="Gene3D" id="1.20.58.2190">
    <property type="match status" value="1"/>
</dbReference>
<dbReference type="Gene3D" id="2.60.120.1020">
    <property type="entry name" value="Peptide N glycanase, PAW domain"/>
    <property type="match status" value="1"/>
</dbReference>
<evidence type="ECO:0000256" key="13">
    <source>
        <dbReference type="PROSITE-ProRule" id="PRU00731"/>
    </source>
</evidence>
<reference evidence="17" key="1">
    <citation type="submission" date="2017-01" db="EMBL/GenBank/DDBJ databases">
        <title>Comparative genomics of anhydrobiosis in the tardigrade Hypsibius dujardini.</title>
        <authorList>
            <person name="Yoshida Y."/>
            <person name="Koutsovoulos G."/>
            <person name="Laetsch D."/>
            <person name="Stevens L."/>
            <person name="Kumar S."/>
            <person name="Horikawa D."/>
            <person name="Ishino K."/>
            <person name="Komine S."/>
            <person name="Tomita M."/>
            <person name="Blaxter M."/>
            <person name="Arakawa K."/>
        </authorList>
    </citation>
    <scope>NUCLEOTIDE SEQUENCE [LARGE SCALE GENOMIC DNA]</scope>
    <source>
        <strain evidence="17">Z151</strain>
    </source>
</reference>
<dbReference type="EC" id="3.5.1.52" evidence="5"/>
<evidence type="ECO:0000256" key="1">
    <source>
        <dbReference type="ARBA" id="ARBA00001650"/>
    </source>
</evidence>
<keyword evidence="17" id="KW-1185">Reference proteome</keyword>
<sequence length="737" mass="83772">MDSPALQSLLKSDAEAARKSIVRILDNILRTQQEADSKFRRINISSETFVENVISVEGGLDLLFEIGFQEDTTSNEHLVFPFGHPIAKLEAARNQLARAVGATKLPLEGTSSEEAQSSNQSTAAAGEPASSQLINQPLATLHSQSSNQPTKVGDQFCAVPNAASVVRTAPFRVHSGERRTVESEEQKKFRHMIATFSKEVLQYENEALQTKIRNVVPVSRLRTTALELAQRSDEFPGAAAVKQEAITSSCFLFLLLKWFKDDFFQWVNQPKCDNCGGETVPLQLNHTNQRLRHPTTEEARYRAGHVEVYQCTNCKAVVRFPRYNDPMKLLDTRRGRCGEWANCFTAICRAVGFDARYVQDSADHVWTEVFSVLENRWLHCDACETALDRPLTYEVGWGKKLAYVMAFSRDEVIDVSWRYSADHQALRSRRTHFSEKWLMNVIAKFSGGLQSRLSNDRKSILQKRRVNELVEFLTPRSVQDSDKAGRSSGSLTWRLSRGEIGLSQSQAADEPFVIVPKPEEYSSKRLKICYDASSDTSRRGAELKQGFKAYAFKSTNIIRKVESDWRMAYLARQPATSQAELSWKVQCNAPGTIKKLNLRAPRAEFESGQVRFSVTVDGQTDASVPEYYVRNFSPSDHNPNAQDTRSFFIYSTWQVHGFLTLFQEELHRWLTRLCLYCKRVDSRRQRTFRPDWTPGHHVPSEIVVNAQLQIRKSATEVEDRTPLSMESFEMESIIGMF</sequence>
<keyword evidence="9" id="KW-0378">Hydrolase</keyword>
<dbReference type="InterPro" id="IPR002931">
    <property type="entry name" value="Transglutaminase-like"/>
</dbReference>
<proteinExistence type="inferred from homology"/>
<dbReference type="InterPro" id="IPR036339">
    <property type="entry name" value="PUB-like_dom_sf"/>
</dbReference>
<dbReference type="Pfam" id="PF09409">
    <property type="entry name" value="PUB"/>
    <property type="match status" value="1"/>
</dbReference>
<dbReference type="EMBL" id="MTYJ01000086">
    <property type="protein sequence ID" value="OQV15661.1"/>
    <property type="molecule type" value="Genomic_DNA"/>
</dbReference>
<dbReference type="InterPro" id="IPR050883">
    <property type="entry name" value="PNGase"/>
</dbReference>
<evidence type="ECO:0000256" key="2">
    <source>
        <dbReference type="ARBA" id="ARBA00001947"/>
    </source>
</evidence>
<gene>
    <name evidence="16" type="ORF">BV898_10248</name>
</gene>
<dbReference type="Gene3D" id="2.20.25.10">
    <property type="match status" value="1"/>
</dbReference>
<protein>
    <recommendedName>
        <fullName evidence="6">Peptide-N(4)-(N-acetyl-beta-glucosaminyl)asparagine amidase</fullName>
        <ecNumber evidence="5">3.5.1.52</ecNumber>
    </recommendedName>
    <alternativeName>
        <fullName evidence="12">Peptide:N-glycanase</fullName>
    </alternativeName>
</protein>
<evidence type="ECO:0000256" key="7">
    <source>
        <dbReference type="ARBA" id="ARBA00022490"/>
    </source>
</evidence>
<feature type="region of interest" description="Disordered" evidence="14">
    <location>
        <begin position="105"/>
        <end position="129"/>
    </location>
</feature>
<evidence type="ECO:0000256" key="14">
    <source>
        <dbReference type="SAM" id="MobiDB-lite"/>
    </source>
</evidence>
<comment type="similarity">
    <text evidence="4 13">Belongs to the transglutaminase-like superfamily. PNGase family.</text>
</comment>
<dbReference type="InterPro" id="IPR038680">
    <property type="entry name" value="PAW_sf"/>
</dbReference>
<dbReference type="Gene3D" id="3.10.620.30">
    <property type="match status" value="1"/>
</dbReference>
<evidence type="ECO:0000256" key="4">
    <source>
        <dbReference type="ARBA" id="ARBA00009390"/>
    </source>
</evidence>
<evidence type="ECO:0000256" key="5">
    <source>
        <dbReference type="ARBA" id="ARBA00012158"/>
    </source>
</evidence>
<dbReference type="AlphaFoldDB" id="A0A1W0WKB4"/>
<dbReference type="GO" id="GO:0005634">
    <property type="term" value="C:nucleus"/>
    <property type="evidence" value="ECO:0007669"/>
    <property type="project" value="TreeGrafter"/>
</dbReference>
<dbReference type="PANTHER" id="PTHR12143">
    <property type="entry name" value="PEPTIDE N-GLYCANASE PNGASE -RELATED"/>
    <property type="match status" value="1"/>
</dbReference>
<evidence type="ECO:0000256" key="11">
    <source>
        <dbReference type="ARBA" id="ARBA00024870"/>
    </source>
</evidence>
<evidence type="ECO:0000256" key="12">
    <source>
        <dbReference type="ARBA" id="ARBA00032901"/>
    </source>
</evidence>
<dbReference type="PANTHER" id="PTHR12143:SF19">
    <property type="entry name" value="PEPTIDE-N(4)-(N-ACETYL-BETA-GLUCOSAMINYL)ASPARAGINE AMIDASE"/>
    <property type="match status" value="1"/>
</dbReference>
<comment type="function">
    <text evidence="11">Specifically deglycosylates the denatured form of N-linked glycoproteins in the cytoplasm and assists their proteasome-mediated degradation. Cleaves the beta-aspartyl-glucosamine (GlcNAc) of the glycan and the amide side chain of Asn, converting Asn to Asp. Prefers proteins containing high-mannose over those bearing complex type oligosaccharides. Can recognize misfolded proteins in the endoplasmic reticulum that are exported to the cytosol to be destroyed and deglycosylate them, while it has no activity toward native proteins. Deglycosylation is a prerequisite for subsequent proteasome-mediated degradation of some, but not all, misfolded glycoproteins.</text>
</comment>
<evidence type="ECO:0000256" key="10">
    <source>
        <dbReference type="ARBA" id="ARBA00022833"/>
    </source>
</evidence>
<dbReference type="InterPro" id="IPR038765">
    <property type="entry name" value="Papain-like_cys_pep_sf"/>
</dbReference>
<dbReference type="SUPFAM" id="SSF54001">
    <property type="entry name" value="Cysteine proteinases"/>
    <property type="match status" value="1"/>
</dbReference>
<dbReference type="SMART" id="SM00460">
    <property type="entry name" value="TGc"/>
    <property type="match status" value="1"/>
</dbReference>
<dbReference type="PROSITE" id="PS51398">
    <property type="entry name" value="PAW"/>
    <property type="match status" value="1"/>
</dbReference>
<keyword evidence="8" id="KW-0479">Metal-binding</keyword>
<evidence type="ECO:0000256" key="6">
    <source>
        <dbReference type="ARBA" id="ARBA00018546"/>
    </source>
</evidence>
<dbReference type="SUPFAM" id="SSF143503">
    <property type="entry name" value="PUG domain-like"/>
    <property type="match status" value="1"/>
</dbReference>
<dbReference type="Pfam" id="PF01841">
    <property type="entry name" value="Transglut_core"/>
    <property type="match status" value="1"/>
</dbReference>
<dbReference type="SMART" id="SM00580">
    <property type="entry name" value="PUG"/>
    <property type="match status" value="1"/>
</dbReference>
<dbReference type="SUPFAM" id="SSF49785">
    <property type="entry name" value="Galactose-binding domain-like"/>
    <property type="match status" value="1"/>
</dbReference>
<evidence type="ECO:0000256" key="8">
    <source>
        <dbReference type="ARBA" id="ARBA00022723"/>
    </source>
</evidence>
<dbReference type="GO" id="GO:0005829">
    <property type="term" value="C:cytosol"/>
    <property type="evidence" value="ECO:0007669"/>
    <property type="project" value="TreeGrafter"/>
</dbReference>
<evidence type="ECO:0000259" key="15">
    <source>
        <dbReference type="PROSITE" id="PS51398"/>
    </source>
</evidence>
<dbReference type="InterPro" id="IPR008979">
    <property type="entry name" value="Galactose-bd-like_sf"/>
</dbReference>
<dbReference type="CDD" id="cd09212">
    <property type="entry name" value="PUB"/>
    <property type="match status" value="1"/>
</dbReference>
<comment type="subcellular location">
    <subcellularLocation>
        <location evidence="3">Cytoplasm</location>
    </subcellularLocation>
</comment>
<evidence type="ECO:0000256" key="3">
    <source>
        <dbReference type="ARBA" id="ARBA00004496"/>
    </source>
</evidence>
<dbReference type="GO" id="GO:0006516">
    <property type="term" value="P:glycoprotein catabolic process"/>
    <property type="evidence" value="ECO:0007669"/>
    <property type="project" value="InterPro"/>
</dbReference>
<comment type="cofactor">
    <cofactor evidence="2">
        <name>Zn(2+)</name>
        <dbReference type="ChEBI" id="CHEBI:29105"/>
    </cofactor>
</comment>
<dbReference type="OrthoDB" id="409136at2759"/>
<dbReference type="Pfam" id="PF04721">
    <property type="entry name" value="PAW"/>
    <property type="match status" value="1"/>
</dbReference>
<feature type="compositionally biased region" description="Polar residues" evidence="14">
    <location>
        <begin position="109"/>
        <end position="129"/>
    </location>
</feature>
<dbReference type="GO" id="GO:0000224">
    <property type="term" value="F:peptide-N4-(N-acetyl-beta-glucosaminyl)asparagine amidase activity"/>
    <property type="evidence" value="ECO:0007669"/>
    <property type="project" value="UniProtKB-EC"/>
</dbReference>
<dbReference type="InterPro" id="IPR018997">
    <property type="entry name" value="PUB_domain"/>
</dbReference>
<comment type="catalytic activity">
    <reaction evidence="1">
        <text>Hydrolysis of an N(4)-(acetyl-beta-D-glucosaminyl)asparagine residue in which the glucosamine residue may be further glycosylated, to yield a (substituted) N-acetyl-beta-D-glucosaminylamine and a peptide containing an aspartate residue.</text>
        <dbReference type="EC" id="3.5.1.52"/>
    </reaction>
</comment>
<keyword evidence="7" id="KW-0963">Cytoplasm</keyword>
<accession>A0A1W0WKB4</accession>
<evidence type="ECO:0000256" key="9">
    <source>
        <dbReference type="ARBA" id="ARBA00022801"/>
    </source>
</evidence>
<dbReference type="Proteomes" id="UP000192578">
    <property type="component" value="Unassembled WGS sequence"/>
</dbReference>
<feature type="domain" description="PAW" evidence="15">
    <location>
        <begin position="482"/>
        <end position="680"/>
    </location>
</feature>
<evidence type="ECO:0000313" key="16">
    <source>
        <dbReference type="EMBL" id="OQV15661.1"/>
    </source>
</evidence>
<comment type="caution">
    <text evidence="16">The sequence shown here is derived from an EMBL/GenBank/DDBJ whole genome shotgun (WGS) entry which is preliminary data.</text>
</comment>
<evidence type="ECO:0000313" key="17">
    <source>
        <dbReference type="Proteomes" id="UP000192578"/>
    </source>
</evidence>
<organism evidence="16 17">
    <name type="scientific">Hypsibius exemplaris</name>
    <name type="common">Freshwater tardigrade</name>
    <dbReference type="NCBI Taxonomy" id="2072580"/>
    <lineage>
        <taxon>Eukaryota</taxon>
        <taxon>Metazoa</taxon>
        <taxon>Ecdysozoa</taxon>
        <taxon>Tardigrada</taxon>
        <taxon>Eutardigrada</taxon>
        <taxon>Parachela</taxon>
        <taxon>Hypsibioidea</taxon>
        <taxon>Hypsibiidae</taxon>
        <taxon>Hypsibius</taxon>
    </lineage>
</organism>
<dbReference type="GO" id="GO:0046872">
    <property type="term" value="F:metal ion binding"/>
    <property type="evidence" value="ECO:0007669"/>
    <property type="project" value="UniProtKB-KW"/>
</dbReference>
<name>A0A1W0WKB4_HYPEX</name>
<keyword evidence="10" id="KW-0862">Zinc</keyword>